<reference evidence="3" key="1">
    <citation type="submission" date="2022-08" db="EMBL/GenBank/DDBJ databases">
        <title>Chelativorans sichuanense sp. nov., a paraffin oil-degrading bacterium isolated from a mixture of oil-based drill cuttings and paddy soil.</title>
        <authorList>
            <person name="Yu J."/>
            <person name="Liu H."/>
            <person name="Chen Q."/>
        </authorList>
    </citation>
    <scope>NUCLEOTIDE SEQUENCE</scope>
    <source>
        <strain evidence="3">SCAU 2101</strain>
    </source>
</reference>
<dbReference type="InterPro" id="IPR005532">
    <property type="entry name" value="SUMF_dom"/>
</dbReference>
<dbReference type="PANTHER" id="PTHR23150:SF19">
    <property type="entry name" value="FORMYLGLYCINE-GENERATING ENZYME"/>
    <property type="match status" value="1"/>
</dbReference>
<dbReference type="Pfam" id="PF03781">
    <property type="entry name" value="FGE-sulfatase"/>
    <property type="match status" value="1"/>
</dbReference>
<protein>
    <submittedName>
        <fullName evidence="3">Formylglycine-generating enzyme family protein</fullName>
    </submittedName>
</protein>
<evidence type="ECO:0000256" key="1">
    <source>
        <dbReference type="SAM" id="MobiDB-lite"/>
    </source>
</evidence>
<dbReference type="GO" id="GO:0120147">
    <property type="term" value="F:formylglycine-generating oxidase activity"/>
    <property type="evidence" value="ECO:0007669"/>
    <property type="project" value="TreeGrafter"/>
</dbReference>
<proteinExistence type="predicted"/>
<name>A0A9X2XBV8_9HYPH</name>
<evidence type="ECO:0000313" key="3">
    <source>
        <dbReference type="EMBL" id="MCT8991951.1"/>
    </source>
</evidence>
<dbReference type="EMBL" id="JAODNV010000021">
    <property type="protein sequence ID" value="MCT8991951.1"/>
    <property type="molecule type" value="Genomic_DNA"/>
</dbReference>
<feature type="region of interest" description="Disordered" evidence="1">
    <location>
        <begin position="1"/>
        <end position="39"/>
    </location>
</feature>
<dbReference type="Gene3D" id="3.90.1580.10">
    <property type="entry name" value="paralog of FGE (formylglycine-generating enzyme)"/>
    <property type="match status" value="1"/>
</dbReference>
<dbReference type="InterPro" id="IPR051043">
    <property type="entry name" value="Sulfatase_Mod_Factor_Kinase"/>
</dbReference>
<keyword evidence="4" id="KW-1185">Reference proteome</keyword>
<evidence type="ECO:0000259" key="2">
    <source>
        <dbReference type="Pfam" id="PF03781"/>
    </source>
</evidence>
<feature type="domain" description="Sulfatase-modifying factor enzyme-like" evidence="2">
    <location>
        <begin position="40"/>
        <end position="314"/>
    </location>
</feature>
<dbReference type="Proteomes" id="UP001149009">
    <property type="component" value="Unassembled WGS sequence"/>
</dbReference>
<dbReference type="InterPro" id="IPR042095">
    <property type="entry name" value="SUMF_sf"/>
</dbReference>
<organism evidence="3 4">
    <name type="scientific">Chelativorans petroleitrophicus</name>
    <dbReference type="NCBI Taxonomy" id="2975484"/>
    <lineage>
        <taxon>Bacteria</taxon>
        <taxon>Pseudomonadati</taxon>
        <taxon>Pseudomonadota</taxon>
        <taxon>Alphaproteobacteria</taxon>
        <taxon>Hyphomicrobiales</taxon>
        <taxon>Phyllobacteriaceae</taxon>
        <taxon>Chelativorans</taxon>
    </lineage>
</organism>
<dbReference type="InterPro" id="IPR016187">
    <property type="entry name" value="CTDL_fold"/>
</dbReference>
<gene>
    <name evidence="3" type="ORF">NYR54_16920</name>
</gene>
<sequence>MKDSCCAPGRQSQPAEAKVQSGPEKQQQRACGSKGKPPSEDIVWLEGGRSYCGTTRVVIKGDGEERRPARVRPFGIERFAVTNRRFAEFVEATGYRTEAETFGWSFVFKDALDPEQRANTLRVAEVPWWHRVDGADWRHPAGPGSSIDDILDHPVVHVSWNDAAAFAQWAGGRLLTEAEWEFAARGGKDVIYPWGNEDPPDDAPRCNIWQGRFPDHNLVTDGYETTAPVDAFEPNGYGLFNMAGNCWEWCADPFRVRSLSAAGKARDAAARRDGERLLKGGSFLCHRTYCHRYRIAARMGRPPDTSSSHAGFRIGYDA</sequence>
<dbReference type="AlphaFoldDB" id="A0A9X2XBV8"/>
<accession>A0A9X2XBV8</accession>
<dbReference type="RefSeq" id="WP_261516902.1">
    <property type="nucleotide sequence ID" value="NZ_JAODNV010000021.1"/>
</dbReference>
<comment type="caution">
    <text evidence="3">The sequence shown here is derived from an EMBL/GenBank/DDBJ whole genome shotgun (WGS) entry which is preliminary data.</text>
</comment>
<dbReference type="PANTHER" id="PTHR23150">
    <property type="entry name" value="SULFATASE MODIFYING FACTOR 1, 2"/>
    <property type="match status" value="1"/>
</dbReference>
<evidence type="ECO:0000313" key="4">
    <source>
        <dbReference type="Proteomes" id="UP001149009"/>
    </source>
</evidence>
<dbReference type="SUPFAM" id="SSF56436">
    <property type="entry name" value="C-type lectin-like"/>
    <property type="match status" value="1"/>
</dbReference>